<dbReference type="PANTHER" id="PTHR48105">
    <property type="entry name" value="THIOREDOXIN REDUCTASE 1-RELATED-RELATED"/>
    <property type="match status" value="1"/>
</dbReference>
<keyword evidence="3" id="KW-0285">Flavoprotein</keyword>
<comment type="cofactor">
    <cofactor evidence="1">
        <name>FAD</name>
        <dbReference type="ChEBI" id="CHEBI:57692"/>
    </cofactor>
</comment>
<dbReference type="EMBL" id="JAAAMV010000011">
    <property type="protein sequence ID" value="NBD25263.1"/>
    <property type="molecule type" value="Genomic_DNA"/>
</dbReference>
<dbReference type="Proteomes" id="UP000665561">
    <property type="component" value="Unassembled WGS sequence"/>
</dbReference>
<protein>
    <submittedName>
        <fullName evidence="6">FAD-dependent oxidoreductase</fullName>
    </submittedName>
</protein>
<sequence length="309" mass="33280">MTYDCIIVGGGLAGMQAGIQLGRYASHKVLVVDSEDGRSTLCRNYRNLLGYPGGVSGETIRQAGRKQLGDYGIELVRDRITDAEHLTHDRGFRLRGADGAIYETRTALLATGVMDRLPDWPGLLPCLGLSVFVCPDCDGYEIRGRETLVLGSGDVGANMALTLLQWTDRLLYLRQEDAEHPLSPELAQRLAAAGIPHRVAPVRAVMAADDGAMTGVVLQDGTELAAGRAFVAFGGNEVRSQLAGRLGARLHENRHVWSDPRTKMTSVPRLWAAGDIAFHSEQATVAMGEGAQAAIWIHKALLEANEAAE</sequence>
<evidence type="ECO:0000256" key="1">
    <source>
        <dbReference type="ARBA" id="ARBA00001974"/>
    </source>
</evidence>
<dbReference type="InterPro" id="IPR050097">
    <property type="entry name" value="Ferredoxin-NADP_redctase_2"/>
</dbReference>
<comment type="caution">
    <text evidence="6">The sequence shown here is derived from an EMBL/GenBank/DDBJ whole genome shotgun (WGS) entry which is preliminary data.</text>
</comment>
<feature type="domain" description="FAD/NAD(P)-binding" evidence="5">
    <location>
        <begin position="3"/>
        <end position="290"/>
    </location>
</feature>
<comment type="subunit">
    <text evidence="2">Homodimer.</text>
</comment>
<evidence type="ECO:0000313" key="7">
    <source>
        <dbReference type="Proteomes" id="UP000665561"/>
    </source>
</evidence>
<dbReference type="PRINTS" id="PR00469">
    <property type="entry name" value="PNDRDTASEII"/>
</dbReference>
<reference evidence="6 7" key="1">
    <citation type="submission" date="2020-01" db="EMBL/GenBank/DDBJ databases">
        <title>Paenibacillus soybeanensis sp. nov. isolated from the nodules of soybean (Glycine max(L.) Merr).</title>
        <authorList>
            <person name="Wang H."/>
        </authorList>
    </citation>
    <scope>NUCLEOTIDE SEQUENCE [LARGE SCALE GENOMIC DNA]</scope>
    <source>
        <strain evidence="6 7">T1</strain>
    </source>
</reference>
<evidence type="ECO:0000256" key="3">
    <source>
        <dbReference type="ARBA" id="ARBA00022630"/>
    </source>
</evidence>
<dbReference type="PRINTS" id="PR00368">
    <property type="entry name" value="FADPNR"/>
</dbReference>
<organism evidence="6 7">
    <name type="scientific">Paenibacillus glycinis</name>
    <dbReference type="NCBI Taxonomy" id="2697035"/>
    <lineage>
        <taxon>Bacteria</taxon>
        <taxon>Bacillati</taxon>
        <taxon>Bacillota</taxon>
        <taxon>Bacilli</taxon>
        <taxon>Bacillales</taxon>
        <taxon>Paenibacillaceae</taxon>
        <taxon>Paenibacillus</taxon>
    </lineage>
</organism>
<gene>
    <name evidence="6" type="ORF">GT019_15370</name>
</gene>
<evidence type="ECO:0000259" key="5">
    <source>
        <dbReference type="Pfam" id="PF07992"/>
    </source>
</evidence>
<keyword evidence="4" id="KW-0560">Oxidoreductase</keyword>
<dbReference type="Pfam" id="PF07992">
    <property type="entry name" value="Pyr_redox_2"/>
    <property type="match status" value="1"/>
</dbReference>
<dbReference type="InterPro" id="IPR036188">
    <property type="entry name" value="FAD/NAD-bd_sf"/>
</dbReference>
<keyword evidence="7" id="KW-1185">Reference proteome</keyword>
<evidence type="ECO:0000256" key="4">
    <source>
        <dbReference type="ARBA" id="ARBA00023002"/>
    </source>
</evidence>
<evidence type="ECO:0000313" key="6">
    <source>
        <dbReference type="EMBL" id="NBD25263.1"/>
    </source>
</evidence>
<proteinExistence type="predicted"/>
<dbReference type="SUPFAM" id="SSF51905">
    <property type="entry name" value="FAD/NAD(P)-binding domain"/>
    <property type="match status" value="1"/>
</dbReference>
<name>A0ABW9XS18_9BACL</name>
<dbReference type="Gene3D" id="3.50.50.60">
    <property type="entry name" value="FAD/NAD(P)-binding domain"/>
    <property type="match status" value="2"/>
</dbReference>
<accession>A0ABW9XS18</accession>
<evidence type="ECO:0000256" key="2">
    <source>
        <dbReference type="ARBA" id="ARBA00011738"/>
    </source>
</evidence>
<dbReference type="InterPro" id="IPR023753">
    <property type="entry name" value="FAD/NAD-binding_dom"/>
</dbReference>